<accession>A0A2M6XBX8</accession>
<protein>
    <recommendedName>
        <fullName evidence="2">Glycosyltransferase 2-like domain-containing protein</fullName>
    </recommendedName>
</protein>
<keyword evidence="1" id="KW-1133">Transmembrane helix</keyword>
<dbReference type="SUPFAM" id="SSF53448">
    <property type="entry name" value="Nucleotide-diphospho-sugar transferases"/>
    <property type="match status" value="1"/>
</dbReference>
<evidence type="ECO:0000256" key="1">
    <source>
        <dbReference type="SAM" id="Phobius"/>
    </source>
</evidence>
<dbReference type="InterPro" id="IPR029044">
    <property type="entry name" value="Nucleotide-diphossugar_trans"/>
</dbReference>
<comment type="caution">
    <text evidence="3">The sequence shown here is derived from an EMBL/GenBank/DDBJ whole genome shotgun (WGS) entry which is preliminary data.</text>
</comment>
<reference evidence="4" key="1">
    <citation type="submission" date="2017-09" db="EMBL/GenBank/DDBJ databases">
        <title>Depth-based differentiation of microbial function through sediment-hosted aquifers and enrichment of novel symbionts in the deep terrestrial subsurface.</title>
        <authorList>
            <person name="Probst A.J."/>
            <person name="Ladd B."/>
            <person name="Jarett J.K."/>
            <person name="Geller-Mcgrath D.E."/>
            <person name="Sieber C.M.K."/>
            <person name="Emerson J.B."/>
            <person name="Anantharaman K."/>
            <person name="Thomas B.C."/>
            <person name="Malmstrom R."/>
            <person name="Stieglmeier M."/>
            <person name="Klingl A."/>
            <person name="Woyke T."/>
            <person name="Ryan C.M."/>
            <person name="Banfield J.F."/>
        </authorList>
    </citation>
    <scope>NUCLEOTIDE SEQUENCE [LARGE SCALE GENOMIC DNA]</scope>
</reference>
<dbReference type="EMBL" id="PEYO01000022">
    <property type="protein sequence ID" value="PIU03139.1"/>
    <property type="molecule type" value="Genomic_DNA"/>
</dbReference>
<sequence>MLSVVILTKNEERNIEECLESVKWADEIVLVDDCSDDKTLEIVRSEMREAGCEKIKIFSRSLDGDFARQRNFGLEKAKGDWILFVDADERVSPELRREIESVTSYKSPLVTGFYLKRLDMIWGRELKHGEAGSVKLLRLGRKEAGKWEGKVHERWEIGVKDLGELENPLVHLPHPTMTEFLEEVNFYSTLRAKELYDQGKKTNLLEIICFPLGKFFQNWIFRLGFMDGMPGFAVALLMSFHSFLVRSKLYLLWKQGK</sequence>
<evidence type="ECO:0000313" key="4">
    <source>
        <dbReference type="Proteomes" id="UP000228996"/>
    </source>
</evidence>
<gene>
    <name evidence="3" type="ORF">COT44_04565</name>
</gene>
<dbReference type="InterPro" id="IPR001173">
    <property type="entry name" value="Glyco_trans_2-like"/>
</dbReference>
<dbReference type="Proteomes" id="UP000228996">
    <property type="component" value="Unassembled WGS sequence"/>
</dbReference>
<feature type="domain" description="Glycosyltransferase 2-like" evidence="2">
    <location>
        <begin position="3"/>
        <end position="124"/>
    </location>
</feature>
<dbReference type="PANTHER" id="PTHR43630:SF2">
    <property type="entry name" value="GLYCOSYLTRANSFERASE"/>
    <property type="match status" value="1"/>
</dbReference>
<name>A0A2M6XBX8_9BACT</name>
<organism evidence="3 4">
    <name type="scientific">Candidatus Shapirobacteria bacterium CG08_land_8_20_14_0_20_39_18</name>
    <dbReference type="NCBI Taxonomy" id="1974883"/>
    <lineage>
        <taxon>Bacteria</taxon>
        <taxon>Candidatus Shapironibacteriota</taxon>
    </lineage>
</organism>
<dbReference type="Gene3D" id="3.90.550.10">
    <property type="entry name" value="Spore Coat Polysaccharide Biosynthesis Protein SpsA, Chain A"/>
    <property type="match status" value="1"/>
</dbReference>
<dbReference type="Pfam" id="PF00535">
    <property type="entry name" value="Glycos_transf_2"/>
    <property type="match status" value="1"/>
</dbReference>
<feature type="transmembrane region" description="Helical" evidence="1">
    <location>
        <begin position="219"/>
        <end position="245"/>
    </location>
</feature>
<evidence type="ECO:0000259" key="2">
    <source>
        <dbReference type="Pfam" id="PF00535"/>
    </source>
</evidence>
<evidence type="ECO:0000313" key="3">
    <source>
        <dbReference type="EMBL" id="PIU03139.1"/>
    </source>
</evidence>
<dbReference type="CDD" id="cd02511">
    <property type="entry name" value="Beta4Glucosyltransferase"/>
    <property type="match status" value="1"/>
</dbReference>
<proteinExistence type="predicted"/>
<dbReference type="PANTHER" id="PTHR43630">
    <property type="entry name" value="POLY-BETA-1,6-N-ACETYL-D-GLUCOSAMINE SYNTHASE"/>
    <property type="match status" value="1"/>
</dbReference>
<keyword evidence="1" id="KW-0812">Transmembrane</keyword>
<keyword evidence="1" id="KW-0472">Membrane</keyword>
<dbReference type="AlphaFoldDB" id="A0A2M6XBX8"/>